<reference evidence="2 3" key="1">
    <citation type="submission" date="2016-05" db="EMBL/GenBank/DDBJ databases">
        <title>Complete Genome and Methylome Analysis of Psychrotrophic Bacterial Isolates from Antarctic Lake Untersee.</title>
        <authorList>
            <person name="Fomenkov A."/>
            <person name="Akimov V.N."/>
            <person name="Vasilyeva L.V."/>
            <person name="Andersen D."/>
            <person name="Vincze T."/>
            <person name="Roberts R.J."/>
        </authorList>
    </citation>
    <scope>NUCLEOTIDE SEQUENCE [LARGE SCALE GENOMIC DNA]</scope>
    <source>
        <strain evidence="2 3">U14-5</strain>
    </source>
</reference>
<name>A0A1L7AHT1_9PROT</name>
<dbReference type="InterPro" id="IPR020904">
    <property type="entry name" value="Sc_DH/Rdtase_CS"/>
</dbReference>
<dbReference type="PANTHER" id="PTHR42760:SF135">
    <property type="entry name" value="BLL7886 PROTEIN"/>
    <property type="match status" value="1"/>
</dbReference>
<evidence type="ECO:0000256" key="1">
    <source>
        <dbReference type="ARBA" id="ARBA00006484"/>
    </source>
</evidence>
<dbReference type="KEGG" id="rgi:RGI145_15780"/>
<accession>A0A1L7AHT1</accession>
<dbReference type="AlphaFoldDB" id="A0A1L7AHT1"/>
<dbReference type="EMBL" id="CP015583">
    <property type="protein sequence ID" value="APT58353.1"/>
    <property type="molecule type" value="Genomic_DNA"/>
</dbReference>
<dbReference type="SUPFAM" id="SSF51735">
    <property type="entry name" value="NAD(P)-binding Rossmann-fold domains"/>
    <property type="match status" value="1"/>
</dbReference>
<evidence type="ECO:0000313" key="3">
    <source>
        <dbReference type="Proteomes" id="UP000185494"/>
    </source>
</evidence>
<dbReference type="PROSITE" id="PS00061">
    <property type="entry name" value="ADH_SHORT"/>
    <property type="match status" value="1"/>
</dbReference>
<dbReference type="FunFam" id="3.40.50.720:FF:000084">
    <property type="entry name" value="Short-chain dehydrogenase reductase"/>
    <property type="match status" value="1"/>
</dbReference>
<evidence type="ECO:0000313" key="2">
    <source>
        <dbReference type="EMBL" id="APT58353.1"/>
    </source>
</evidence>
<dbReference type="RefSeq" id="WP_075799120.1">
    <property type="nucleotide sequence ID" value="NZ_CP015583.1"/>
</dbReference>
<dbReference type="NCBIfam" id="NF005559">
    <property type="entry name" value="PRK07231.1"/>
    <property type="match status" value="1"/>
</dbReference>
<dbReference type="Gene3D" id="3.40.50.720">
    <property type="entry name" value="NAD(P)-binding Rossmann-like Domain"/>
    <property type="match status" value="1"/>
</dbReference>
<dbReference type="PRINTS" id="PR00081">
    <property type="entry name" value="GDHRDH"/>
</dbReference>
<dbReference type="PRINTS" id="PR00080">
    <property type="entry name" value="SDRFAMILY"/>
</dbReference>
<dbReference type="Proteomes" id="UP000185494">
    <property type="component" value="Chromosome 1"/>
</dbReference>
<gene>
    <name evidence="2" type="ORF">RGI145_15780</name>
</gene>
<dbReference type="GO" id="GO:0030497">
    <property type="term" value="P:fatty acid elongation"/>
    <property type="evidence" value="ECO:0007669"/>
    <property type="project" value="TreeGrafter"/>
</dbReference>
<protein>
    <submittedName>
        <fullName evidence="2">3-oxoacyl-ACP reductase</fullName>
    </submittedName>
</protein>
<sequence>MLLAGHLALVTGAGQGNGAAISLGLARHGAAVVATDLDGDAATHTAERIRAAGGTAYAHALDVADLPACRALAARLAEEAGDVSVLVNNAGICPRHSIDDPALDDAWEAAMAVNLRGTLNVTRALLPALRRRRGSVVNMASIAAFVSTATSVSYPVSKAGVRALTQSLAQELAPDGVRVNAVAPGTFATRMTEATRSNPERSARFLARIPMGRYGEPEELVGPVAFLASGMASYVTGTVLVVDGGYLAL</sequence>
<dbReference type="Pfam" id="PF13561">
    <property type="entry name" value="adh_short_C2"/>
    <property type="match status" value="1"/>
</dbReference>
<dbReference type="InterPro" id="IPR002347">
    <property type="entry name" value="SDR_fam"/>
</dbReference>
<comment type="similarity">
    <text evidence="1">Belongs to the short-chain dehydrogenases/reductases (SDR) family.</text>
</comment>
<dbReference type="eggNOG" id="COG1028">
    <property type="taxonomic scope" value="Bacteria"/>
</dbReference>
<dbReference type="PANTHER" id="PTHR42760">
    <property type="entry name" value="SHORT-CHAIN DEHYDROGENASES/REDUCTASES FAMILY MEMBER"/>
    <property type="match status" value="1"/>
</dbReference>
<dbReference type="STRING" id="257708.RGI145_15780"/>
<proteinExistence type="inferred from homology"/>
<dbReference type="GO" id="GO:0016616">
    <property type="term" value="F:oxidoreductase activity, acting on the CH-OH group of donors, NAD or NADP as acceptor"/>
    <property type="evidence" value="ECO:0007669"/>
    <property type="project" value="TreeGrafter"/>
</dbReference>
<dbReference type="InterPro" id="IPR036291">
    <property type="entry name" value="NAD(P)-bd_dom_sf"/>
</dbReference>
<organism evidence="2 3">
    <name type="scientific">Roseomonas gilardii</name>
    <dbReference type="NCBI Taxonomy" id="257708"/>
    <lineage>
        <taxon>Bacteria</taxon>
        <taxon>Pseudomonadati</taxon>
        <taxon>Pseudomonadota</taxon>
        <taxon>Alphaproteobacteria</taxon>
        <taxon>Acetobacterales</taxon>
        <taxon>Roseomonadaceae</taxon>
        <taxon>Roseomonas</taxon>
    </lineage>
</organism>